<dbReference type="InterPro" id="IPR025087">
    <property type="entry name" value="DUF3965"/>
</dbReference>
<evidence type="ECO:0000259" key="2">
    <source>
        <dbReference type="Pfam" id="PF13142"/>
    </source>
</evidence>
<evidence type="ECO:0000259" key="1">
    <source>
        <dbReference type="Pfam" id="PF13112"/>
    </source>
</evidence>
<proteinExistence type="predicted"/>
<sequence length="381" mass="46312">MIACEPNWGLVTDNYKEPNNFKDLFALLLPADPKGNSKERTILKWRHKEFYKEKNIIPYILYGMKKSFELPKYDNDEMFTLLRIVRLCQEIGWYKQAYDFMIKKELTTFIKTSIDYEQWDVFTQALAWNYLIIKKNVIGLEEEDHLIWERIKFNPECIELYGPLLSHKEMLEFMFLYVCKQAKHISKDKLNENIMELSIYCNDYIHEIYSLNLLLKYRKCTEFLSYYQPSPIVLACHRAVSAQIFDHLNPVKTIHIDDYLFEIKEMLRYINYQFLKKYKVFIGKLLSYIPFCRTINTLHHVYYFEEIMYICKGVGYKEEMLRDYVFIQLQENFSEFIKIFLKYQQYPVIHQILFYWCDHEQRMAIEETYDLNSIYEKFACG</sequence>
<evidence type="ECO:0000313" key="4">
    <source>
        <dbReference type="Proteomes" id="UP000501374"/>
    </source>
</evidence>
<gene>
    <name evidence="3" type="ORF">EVG22_27470</name>
</gene>
<name>A0A6H0TN86_BACTU</name>
<dbReference type="AlphaFoldDB" id="A0A6H0TN86"/>
<protein>
    <submittedName>
        <fullName evidence="3">DUF3965 domain-containing protein</fullName>
    </submittedName>
</protein>
<organism evidence="3 4">
    <name type="scientific">Bacillus thuringiensis serovar andalousiensis</name>
    <dbReference type="NCBI Taxonomy" id="257985"/>
    <lineage>
        <taxon>Bacteria</taxon>
        <taxon>Bacillati</taxon>
        <taxon>Bacillota</taxon>
        <taxon>Bacilli</taxon>
        <taxon>Bacillales</taxon>
        <taxon>Bacillaceae</taxon>
        <taxon>Bacillus</taxon>
        <taxon>Bacillus cereus group</taxon>
    </lineage>
</organism>
<dbReference type="Pfam" id="PF13112">
    <property type="entry name" value="DUF3965"/>
    <property type="match status" value="1"/>
</dbReference>
<feature type="domain" description="DUF3965" evidence="1">
    <location>
        <begin position="89"/>
        <end position="379"/>
    </location>
</feature>
<dbReference type="EMBL" id="CP035727">
    <property type="protein sequence ID" value="QIW21917.1"/>
    <property type="molecule type" value="Genomic_DNA"/>
</dbReference>
<accession>A0A6H0TN86</accession>
<dbReference type="Proteomes" id="UP000501374">
    <property type="component" value="Chromosome"/>
</dbReference>
<reference evidence="4" key="1">
    <citation type="submission" date="2019-02" db="EMBL/GenBank/DDBJ databases">
        <title>Structural and Functional analysis of Lanthipeptide from Bacillus thuringiensis serovar andalousiensis B23193.</title>
        <authorList>
            <person name="Andreeva J.V."/>
            <person name="Grigoreva A."/>
        </authorList>
    </citation>
    <scope>NUCLEOTIDE SEQUENCE [LARGE SCALE GENOMIC DNA]</scope>
    <source>
        <strain evidence="4">B23193</strain>
    </source>
</reference>
<dbReference type="InterPro" id="IPR025046">
    <property type="entry name" value="DUF3960"/>
</dbReference>
<evidence type="ECO:0000313" key="3">
    <source>
        <dbReference type="EMBL" id="QIW21917.1"/>
    </source>
</evidence>
<feature type="domain" description="DUF3960" evidence="2">
    <location>
        <begin position="4"/>
        <end position="87"/>
    </location>
</feature>
<dbReference type="Pfam" id="PF13142">
    <property type="entry name" value="DUF3960"/>
    <property type="match status" value="1"/>
</dbReference>
<dbReference type="RefSeq" id="WP_172555562.1">
    <property type="nucleotide sequence ID" value="NZ_CP035727.2"/>
</dbReference>